<accession>A0A127PA98</accession>
<evidence type="ECO:0000313" key="1">
    <source>
        <dbReference type="EMBL" id="AMO94740.1"/>
    </source>
</evidence>
<gene>
    <name evidence="1" type="ORF">CFter6_2049</name>
</gene>
<dbReference type="PATRIC" id="fig|158899.10.peg.2048"/>
<reference evidence="1 2" key="1">
    <citation type="submission" date="2015-11" db="EMBL/GenBank/DDBJ databases">
        <title>Exploring the genomic traits of fungus-feeding bacterial genus Collimonas.</title>
        <authorList>
            <person name="Song C."/>
            <person name="Schmidt R."/>
            <person name="de Jager V."/>
            <person name="Krzyzanowska D."/>
            <person name="Jongedijk E."/>
            <person name="Cankar K."/>
            <person name="Beekwilder J."/>
            <person name="van Veen A."/>
            <person name="de Boer W."/>
            <person name="van Veen J.A."/>
            <person name="Garbeva P."/>
        </authorList>
    </citation>
    <scope>NUCLEOTIDE SEQUENCE [LARGE SCALE GENOMIC DNA]</scope>
    <source>
        <strain evidence="1 2">Ter6</strain>
    </source>
</reference>
<evidence type="ECO:0000313" key="2">
    <source>
        <dbReference type="Proteomes" id="UP000072421"/>
    </source>
</evidence>
<name>A0A127PA98_9BURK</name>
<dbReference type="EMBL" id="CP013232">
    <property type="protein sequence ID" value="AMO94740.1"/>
    <property type="molecule type" value="Genomic_DNA"/>
</dbReference>
<protein>
    <submittedName>
        <fullName evidence="1">Uncharacterized protein</fullName>
    </submittedName>
</protein>
<sequence length="45" mass="5093">MTVSDRYPAGHLHAVFAADGSARKLSERSFVFHLFINPRIALQHQ</sequence>
<dbReference type="Proteomes" id="UP000072421">
    <property type="component" value="Chromosome"/>
</dbReference>
<dbReference type="AlphaFoldDB" id="A0A127PA98"/>
<organism evidence="1">
    <name type="scientific">Collimonas fungivorans</name>
    <dbReference type="NCBI Taxonomy" id="158899"/>
    <lineage>
        <taxon>Bacteria</taxon>
        <taxon>Pseudomonadati</taxon>
        <taxon>Pseudomonadota</taxon>
        <taxon>Betaproteobacteria</taxon>
        <taxon>Burkholderiales</taxon>
        <taxon>Oxalobacteraceae</taxon>
        <taxon>Collimonas</taxon>
    </lineage>
</organism>
<proteinExistence type="predicted"/>